<name>A0ABV5CCH0_9SPHI</name>
<feature type="domain" description="Outer membrane protein beta-barrel" evidence="2">
    <location>
        <begin position="123"/>
        <end position="273"/>
    </location>
</feature>
<dbReference type="Pfam" id="PF13568">
    <property type="entry name" value="OMP_b-brl_2"/>
    <property type="match status" value="1"/>
</dbReference>
<dbReference type="RefSeq" id="WP_375556743.1">
    <property type="nucleotide sequence ID" value="NZ_JBBVGT010000002.1"/>
</dbReference>
<proteinExistence type="predicted"/>
<dbReference type="Proteomes" id="UP001580928">
    <property type="component" value="Unassembled WGS sequence"/>
</dbReference>
<sequence length="297" mass="33407">MKSIILLGLALTLGVTSVIAQERAENQRNPDSIRRVADSTVVEIDRNGEKKKVKIIFEYGKEEIDKRIKDSTGKDIVSGDSSQSDDDNDEGRVFAGITFARFDLGLTKLMDDGKLALTPENEFLEYRGWKSVNVGFDVLQMGYKFSNQFRILAAAGFDWTHIRLEKDIIMAEDTKPLAYMESSINYSKNRFSSSYLRIPLTFEFQTPADDNGNRIKLAVGPVMGILLQGSQKFKSDEEGKQKVKDGFNFAPVTYGGFARLGVGSFGVYTKYYFNDMFIDSPDQKGLKNLSFGLMLFF</sequence>
<evidence type="ECO:0000256" key="1">
    <source>
        <dbReference type="SAM" id="SignalP"/>
    </source>
</evidence>
<dbReference type="EMBL" id="JBBVGT010000002">
    <property type="protein sequence ID" value="MFB5945199.1"/>
    <property type="molecule type" value="Genomic_DNA"/>
</dbReference>
<organism evidence="3 4">
    <name type="scientific">Albibacterium profundi</name>
    <dbReference type="NCBI Taxonomy" id="3134906"/>
    <lineage>
        <taxon>Bacteria</taxon>
        <taxon>Pseudomonadati</taxon>
        <taxon>Bacteroidota</taxon>
        <taxon>Sphingobacteriia</taxon>
        <taxon>Sphingobacteriales</taxon>
        <taxon>Sphingobacteriaceae</taxon>
        <taxon>Albibacterium</taxon>
    </lineage>
</organism>
<comment type="caution">
    <text evidence="3">The sequence shown here is derived from an EMBL/GenBank/DDBJ whole genome shotgun (WGS) entry which is preliminary data.</text>
</comment>
<dbReference type="InterPro" id="IPR025665">
    <property type="entry name" value="Beta-barrel_OMP_2"/>
</dbReference>
<accession>A0ABV5CCH0</accession>
<reference evidence="3 4" key="1">
    <citation type="submission" date="2024-04" db="EMBL/GenBank/DDBJ databases">
        <title>Albibacterium profundi sp. nov., isolated from sediment of the Challenger Deep of Mariana Trench.</title>
        <authorList>
            <person name="Wang Y."/>
        </authorList>
    </citation>
    <scope>NUCLEOTIDE SEQUENCE [LARGE SCALE GENOMIC DNA]</scope>
    <source>
        <strain evidence="3 4">RHL897</strain>
    </source>
</reference>
<keyword evidence="4" id="KW-1185">Reference proteome</keyword>
<keyword evidence="1" id="KW-0732">Signal</keyword>
<feature type="signal peptide" evidence="1">
    <location>
        <begin position="1"/>
        <end position="20"/>
    </location>
</feature>
<evidence type="ECO:0000313" key="4">
    <source>
        <dbReference type="Proteomes" id="UP001580928"/>
    </source>
</evidence>
<evidence type="ECO:0000259" key="2">
    <source>
        <dbReference type="Pfam" id="PF13568"/>
    </source>
</evidence>
<protein>
    <submittedName>
        <fullName evidence="3">Outer membrane beta-barrel protein</fullName>
    </submittedName>
</protein>
<feature type="chain" id="PRO_5046358201" evidence="1">
    <location>
        <begin position="21"/>
        <end position="297"/>
    </location>
</feature>
<evidence type="ECO:0000313" key="3">
    <source>
        <dbReference type="EMBL" id="MFB5945199.1"/>
    </source>
</evidence>
<gene>
    <name evidence="3" type="ORF">WKR92_05090</name>
</gene>